<organism evidence="1">
    <name type="scientific">Micrurus spixii</name>
    <name type="common">Amazon coral snake</name>
    <dbReference type="NCBI Taxonomy" id="129469"/>
    <lineage>
        <taxon>Eukaryota</taxon>
        <taxon>Metazoa</taxon>
        <taxon>Chordata</taxon>
        <taxon>Craniata</taxon>
        <taxon>Vertebrata</taxon>
        <taxon>Euteleostomi</taxon>
        <taxon>Lepidosauria</taxon>
        <taxon>Squamata</taxon>
        <taxon>Bifurcata</taxon>
        <taxon>Unidentata</taxon>
        <taxon>Episquamata</taxon>
        <taxon>Toxicofera</taxon>
        <taxon>Serpentes</taxon>
        <taxon>Colubroidea</taxon>
        <taxon>Elapidae</taxon>
        <taxon>Elapinae</taxon>
        <taxon>Micrurus</taxon>
    </lineage>
</organism>
<accession>A0A2D4MZD6</accession>
<dbReference type="EMBL" id="IACM01136301">
    <property type="protein sequence ID" value="LAB38790.1"/>
    <property type="molecule type" value="Transcribed_RNA"/>
</dbReference>
<proteinExistence type="predicted"/>
<protein>
    <submittedName>
        <fullName evidence="1">Uncharacterized protein</fullName>
    </submittedName>
</protein>
<name>A0A2D4MZD6_9SAUR</name>
<reference evidence="1" key="2">
    <citation type="submission" date="2017-11" db="EMBL/GenBank/DDBJ databases">
        <title>Coralsnake Venomics: Analyses of Venom Gland Transcriptomes and Proteomes of Six Brazilian Taxa.</title>
        <authorList>
            <person name="Aird S.D."/>
            <person name="Jorge da Silva N."/>
            <person name="Qiu L."/>
            <person name="Villar-Briones A."/>
            <person name="Aparecida-Saddi V."/>
            <person name="Campos-Telles M.P."/>
            <person name="Grau M."/>
            <person name="Mikheyev A.S."/>
        </authorList>
    </citation>
    <scope>NUCLEOTIDE SEQUENCE</scope>
    <source>
        <tissue evidence="1">Venom_gland</tissue>
    </source>
</reference>
<dbReference type="AlphaFoldDB" id="A0A2D4MZD6"/>
<reference evidence="1" key="1">
    <citation type="submission" date="2017-07" db="EMBL/GenBank/DDBJ databases">
        <authorList>
            <person name="Mikheyev A."/>
            <person name="Grau M."/>
        </authorList>
    </citation>
    <scope>NUCLEOTIDE SEQUENCE</scope>
    <source>
        <tissue evidence="1">Venom_gland</tissue>
    </source>
</reference>
<sequence length="127" mass="14277">MVGFDLPNCSRSSLQYCTLITYMKYSLSLQNLPTCFTVLQNSSTVKQNVLYLPWAMPRGFMSGNCQRTLSTRWSSGCCFFSLMSFAQPYEISKETTSTICGVISTQVKIHWETASKCTFTASSEVKN</sequence>
<evidence type="ECO:0000313" key="1">
    <source>
        <dbReference type="EMBL" id="LAB38790.1"/>
    </source>
</evidence>